<sequence>MSDFWSGVASGLIGAVIGGIFTTIGVRSRVKAALSAAQMQVAAMVEQQSIAARLAMKQWAVTEITASLERIHSQADALYGGHSSASHTGEHRLPCSDMQLRGEALDHVREWLRELNRIQITYGGYLNARADESLGRIFEKMPPSLGFFNRYEGGCLYVEWLDDLTGLLMDVMDEIPYHMGFSDQVPSSLWSKAGS</sequence>
<accession>A0ABU2WTM3</accession>
<feature type="transmembrane region" description="Helical" evidence="1">
    <location>
        <begin position="6"/>
        <end position="26"/>
    </location>
</feature>
<evidence type="ECO:0000313" key="3">
    <source>
        <dbReference type="Proteomes" id="UP001180973"/>
    </source>
</evidence>
<dbReference type="Proteomes" id="UP001180973">
    <property type="component" value="Unassembled WGS sequence"/>
</dbReference>
<keyword evidence="1" id="KW-0472">Membrane</keyword>
<evidence type="ECO:0000313" key="2">
    <source>
        <dbReference type="EMBL" id="MDT0529261.1"/>
    </source>
</evidence>
<name>A0ABU2WTM3_9ACTN</name>
<gene>
    <name evidence="2" type="ORF">RM555_09690</name>
</gene>
<evidence type="ECO:0000256" key="1">
    <source>
        <dbReference type="SAM" id="Phobius"/>
    </source>
</evidence>
<keyword evidence="1" id="KW-1133">Transmembrane helix</keyword>
<keyword evidence="1" id="KW-0812">Transmembrane</keyword>
<reference evidence="2" key="1">
    <citation type="submission" date="2023-09" db="EMBL/GenBank/DDBJ databases">
        <title>30 novel species of actinomycetes from the DSMZ collection.</title>
        <authorList>
            <person name="Nouioui I."/>
        </authorList>
    </citation>
    <scope>NUCLEOTIDE SEQUENCE</scope>
    <source>
        <strain evidence="2">DSM 115977</strain>
    </source>
</reference>
<keyword evidence="3" id="KW-1185">Reference proteome</keyword>
<comment type="caution">
    <text evidence="2">The sequence shown here is derived from an EMBL/GenBank/DDBJ whole genome shotgun (WGS) entry which is preliminary data.</text>
</comment>
<dbReference type="RefSeq" id="WP_311411436.1">
    <property type="nucleotide sequence ID" value="NZ_JAVRFL010000009.1"/>
</dbReference>
<organism evidence="2 3">
    <name type="scientific">Micromonospora reichwaldensis</name>
    <dbReference type="NCBI Taxonomy" id="3075516"/>
    <lineage>
        <taxon>Bacteria</taxon>
        <taxon>Bacillati</taxon>
        <taxon>Actinomycetota</taxon>
        <taxon>Actinomycetes</taxon>
        <taxon>Micromonosporales</taxon>
        <taxon>Micromonosporaceae</taxon>
        <taxon>Micromonospora</taxon>
    </lineage>
</organism>
<dbReference type="EMBL" id="JAVRFL010000009">
    <property type="protein sequence ID" value="MDT0529261.1"/>
    <property type="molecule type" value="Genomic_DNA"/>
</dbReference>
<proteinExistence type="predicted"/>
<protein>
    <submittedName>
        <fullName evidence="2">Uncharacterized protein</fullName>
    </submittedName>
</protein>